<sequence>MKGEWLPLLGMLLVLMILGACGAKENASNNGAGRKEEVSPKSETAWPRTYEDELDGVT</sequence>
<evidence type="ECO:0000313" key="2">
    <source>
        <dbReference type="EMBL" id="MCE5172311.1"/>
    </source>
</evidence>
<proteinExistence type="predicted"/>
<dbReference type="PROSITE" id="PS51257">
    <property type="entry name" value="PROKAR_LIPOPROTEIN"/>
    <property type="match status" value="1"/>
</dbReference>
<dbReference type="Proteomes" id="UP001199916">
    <property type="component" value="Unassembled WGS sequence"/>
</dbReference>
<comment type="caution">
    <text evidence="2">The sequence shown here is derived from an EMBL/GenBank/DDBJ whole genome shotgun (WGS) entry which is preliminary data.</text>
</comment>
<name>A0ABS8YPP5_9BACL</name>
<keyword evidence="3" id="KW-1185">Reference proteome</keyword>
<evidence type="ECO:0008006" key="4">
    <source>
        <dbReference type="Google" id="ProtNLM"/>
    </source>
</evidence>
<protein>
    <recommendedName>
        <fullName evidence="4">ABC transporter substrate-binding protein</fullName>
    </recommendedName>
</protein>
<accession>A0ABS8YPP5</accession>
<reference evidence="2 3" key="1">
    <citation type="submission" date="2021-11" db="EMBL/GenBank/DDBJ databases">
        <title>Draft genome sequence of Paenibacillus profundus YoMME, a new Gram-positive bacteria with exoelectrogenic properties.</title>
        <authorList>
            <person name="Hubenova Y."/>
            <person name="Hubenova E."/>
            <person name="Manasiev Y."/>
            <person name="Peykov S."/>
            <person name="Mitov M."/>
        </authorList>
    </citation>
    <scope>NUCLEOTIDE SEQUENCE [LARGE SCALE GENOMIC DNA]</scope>
    <source>
        <strain evidence="2 3">YoMME</strain>
    </source>
</reference>
<feature type="region of interest" description="Disordered" evidence="1">
    <location>
        <begin position="25"/>
        <end position="58"/>
    </location>
</feature>
<gene>
    <name evidence="2" type="ORF">LQV63_23820</name>
</gene>
<organism evidence="2 3">
    <name type="scientific">Paenibacillus profundus</name>
    <dbReference type="NCBI Taxonomy" id="1173085"/>
    <lineage>
        <taxon>Bacteria</taxon>
        <taxon>Bacillati</taxon>
        <taxon>Bacillota</taxon>
        <taxon>Bacilli</taxon>
        <taxon>Bacillales</taxon>
        <taxon>Paenibacillaceae</taxon>
        <taxon>Paenibacillus</taxon>
    </lineage>
</organism>
<dbReference type="EMBL" id="JAJNBZ010000027">
    <property type="protein sequence ID" value="MCE5172311.1"/>
    <property type="molecule type" value="Genomic_DNA"/>
</dbReference>
<evidence type="ECO:0000256" key="1">
    <source>
        <dbReference type="SAM" id="MobiDB-lite"/>
    </source>
</evidence>
<evidence type="ECO:0000313" key="3">
    <source>
        <dbReference type="Proteomes" id="UP001199916"/>
    </source>
</evidence>
<dbReference type="RefSeq" id="WP_233698529.1">
    <property type="nucleotide sequence ID" value="NZ_JAJNBZ010000027.1"/>
</dbReference>